<evidence type="ECO:0000313" key="1">
    <source>
        <dbReference type="EMBL" id="OIJ22150.1"/>
    </source>
</evidence>
<dbReference type="Proteomes" id="UP000180057">
    <property type="component" value="Unassembled WGS sequence"/>
</dbReference>
<protein>
    <submittedName>
        <fullName evidence="1">Uncharacterized protein</fullName>
    </submittedName>
</protein>
<evidence type="ECO:0000313" key="2">
    <source>
        <dbReference type="Proteomes" id="UP000180057"/>
    </source>
</evidence>
<comment type="caution">
    <text evidence="1">The sequence shown here is derived from an EMBL/GenBank/DDBJ whole genome shotgun (WGS) entry which is preliminary data.</text>
</comment>
<keyword evidence="2" id="KW-1185">Reference proteome</keyword>
<dbReference type="EMBL" id="MLQS01000001">
    <property type="protein sequence ID" value="OIJ22150.1"/>
    <property type="molecule type" value="Genomic_DNA"/>
</dbReference>
<dbReference type="AlphaFoldDB" id="A0A1S2MC26"/>
<sequence length="69" mass="8638">MKIFEDKNSIPYLFEKEKFYNNSLFYAYSYSMFKQYKNMYKKREWLKRITIDTLNLSHSQLVMIVKYRA</sequence>
<proteinExistence type="predicted"/>
<accession>A0A1S2MC26</accession>
<organism evidence="1 2">
    <name type="scientific">Anaerobacillus alkalidiazotrophicus</name>
    <dbReference type="NCBI Taxonomy" id="472963"/>
    <lineage>
        <taxon>Bacteria</taxon>
        <taxon>Bacillati</taxon>
        <taxon>Bacillota</taxon>
        <taxon>Bacilli</taxon>
        <taxon>Bacillales</taxon>
        <taxon>Bacillaceae</taxon>
        <taxon>Anaerobacillus</taxon>
    </lineage>
</organism>
<reference evidence="1 2" key="1">
    <citation type="submission" date="2016-10" db="EMBL/GenBank/DDBJ databases">
        <title>Draft genome sequences of four alkaliphilic bacteria belonging to the Anaerobacillus genus.</title>
        <authorList>
            <person name="Bassil N.M."/>
            <person name="Lloyd J.R."/>
        </authorList>
    </citation>
    <scope>NUCLEOTIDE SEQUENCE [LARGE SCALE GENOMIC DNA]</scope>
    <source>
        <strain evidence="1 2">DSM 22531</strain>
    </source>
</reference>
<name>A0A1S2MC26_9BACI</name>
<gene>
    <name evidence="1" type="ORF">BKP45_05605</name>
</gene>